<keyword evidence="4 6" id="KW-0472">Membrane</keyword>
<feature type="transmembrane region" description="Helical" evidence="6">
    <location>
        <begin position="453"/>
        <end position="472"/>
    </location>
</feature>
<feature type="transmembrane region" description="Helical" evidence="6">
    <location>
        <begin position="319"/>
        <end position="338"/>
    </location>
</feature>
<feature type="transmembrane region" description="Helical" evidence="6">
    <location>
        <begin position="279"/>
        <end position="304"/>
    </location>
</feature>
<evidence type="ECO:0000256" key="6">
    <source>
        <dbReference type="SAM" id="Phobius"/>
    </source>
</evidence>
<accession>A0A2J6QKN5</accession>
<reference evidence="7 8" key="1">
    <citation type="submission" date="2016-05" db="EMBL/GenBank/DDBJ databases">
        <title>A degradative enzymes factory behind the ericoid mycorrhizal symbiosis.</title>
        <authorList>
            <consortium name="DOE Joint Genome Institute"/>
            <person name="Martino E."/>
            <person name="Morin E."/>
            <person name="Grelet G."/>
            <person name="Kuo A."/>
            <person name="Kohler A."/>
            <person name="Daghino S."/>
            <person name="Barry K."/>
            <person name="Choi C."/>
            <person name="Cichocki N."/>
            <person name="Clum A."/>
            <person name="Copeland A."/>
            <person name="Hainaut M."/>
            <person name="Haridas S."/>
            <person name="Labutti K."/>
            <person name="Lindquist E."/>
            <person name="Lipzen A."/>
            <person name="Khouja H.-R."/>
            <person name="Murat C."/>
            <person name="Ohm R."/>
            <person name="Olson A."/>
            <person name="Spatafora J."/>
            <person name="Veneault-Fourrey C."/>
            <person name="Henrissat B."/>
            <person name="Grigoriev I."/>
            <person name="Martin F."/>
            <person name="Perotto S."/>
        </authorList>
    </citation>
    <scope>NUCLEOTIDE SEQUENCE [LARGE SCALE GENOMIC DNA]</scope>
    <source>
        <strain evidence="7 8">UAMH 7357</strain>
    </source>
</reference>
<evidence type="ECO:0000256" key="3">
    <source>
        <dbReference type="ARBA" id="ARBA00022989"/>
    </source>
</evidence>
<dbReference type="SUPFAM" id="SSF103473">
    <property type="entry name" value="MFS general substrate transporter"/>
    <property type="match status" value="1"/>
</dbReference>
<feature type="transmembrane region" description="Helical" evidence="6">
    <location>
        <begin position="484"/>
        <end position="505"/>
    </location>
</feature>
<proteinExistence type="predicted"/>
<dbReference type="InterPro" id="IPR036259">
    <property type="entry name" value="MFS_trans_sf"/>
</dbReference>
<feature type="region of interest" description="Disordered" evidence="5">
    <location>
        <begin position="662"/>
        <end position="684"/>
    </location>
</feature>
<feature type="transmembrane region" description="Helical" evidence="6">
    <location>
        <begin position="203"/>
        <end position="223"/>
    </location>
</feature>
<dbReference type="GO" id="GO:0016020">
    <property type="term" value="C:membrane"/>
    <property type="evidence" value="ECO:0007669"/>
    <property type="project" value="UniProtKB-SubCell"/>
</dbReference>
<dbReference type="EMBL" id="KZ613467">
    <property type="protein sequence ID" value="PMD26796.1"/>
    <property type="molecule type" value="Genomic_DNA"/>
</dbReference>
<feature type="transmembrane region" description="Helical" evidence="6">
    <location>
        <begin position="545"/>
        <end position="563"/>
    </location>
</feature>
<dbReference type="InterPro" id="IPR005828">
    <property type="entry name" value="MFS_sugar_transport-like"/>
</dbReference>
<dbReference type="AlphaFoldDB" id="A0A2J6QKN5"/>
<keyword evidence="8" id="KW-1185">Reference proteome</keyword>
<gene>
    <name evidence="7" type="ORF">NA56DRAFT_654575</name>
</gene>
<keyword evidence="3 6" id="KW-1133">Transmembrane helix</keyword>
<dbReference type="Pfam" id="PF00083">
    <property type="entry name" value="Sugar_tr"/>
    <property type="match status" value="1"/>
</dbReference>
<protein>
    <submittedName>
        <fullName evidence="7">MFS general substrate transporter</fullName>
    </submittedName>
</protein>
<dbReference type="STRING" id="1745343.A0A2J6QKN5"/>
<dbReference type="GO" id="GO:0022857">
    <property type="term" value="F:transmembrane transporter activity"/>
    <property type="evidence" value="ECO:0007669"/>
    <property type="project" value="InterPro"/>
</dbReference>
<dbReference type="OrthoDB" id="433512at2759"/>
<dbReference type="Proteomes" id="UP000235672">
    <property type="component" value="Unassembled WGS sequence"/>
</dbReference>
<comment type="subcellular location">
    <subcellularLocation>
        <location evidence="1">Membrane</location>
        <topology evidence="1">Multi-pass membrane protein</topology>
    </subcellularLocation>
</comment>
<dbReference type="PANTHER" id="PTHR24064">
    <property type="entry name" value="SOLUTE CARRIER FAMILY 22 MEMBER"/>
    <property type="match status" value="1"/>
</dbReference>
<evidence type="ECO:0000313" key="8">
    <source>
        <dbReference type="Proteomes" id="UP000235672"/>
    </source>
</evidence>
<evidence type="ECO:0000256" key="5">
    <source>
        <dbReference type="SAM" id="MobiDB-lite"/>
    </source>
</evidence>
<keyword evidence="2 6" id="KW-0812">Transmembrane</keyword>
<feature type="transmembrane region" description="Helical" evidence="6">
    <location>
        <begin position="420"/>
        <end position="441"/>
    </location>
</feature>
<evidence type="ECO:0000256" key="2">
    <source>
        <dbReference type="ARBA" id="ARBA00022692"/>
    </source>
</evidence>
<sequence length="684" mass="77349">MTDNLEHHRHHEPSNYGMVSAPHGPETGADHDHLPSHMPLTGASKEAEAAIFDPILHPTDLYTPEGVYWADLPFGQQMKFNTAVDNEEVKKELATFWAMVKHDPLSPVGWYFKNAVLPGAGLGLEGYVLFSIGNLTPLFTAVWPECWKTYKVCNKQWTYAVTYLEIVGIIIGQILVGFVGDSYDAHSFFARDKLILHSIGRRWGLIQDALIMFGGLLMLTASWGVTLNGWVICYALSLMFYSIGVGGEYPMTATAAMENATGSGKVSTREDRLHRGRKVTMAFLMQGWGQFFNQAILIVLLLIFHHSGNPPYSLVSAQWTYRVSFAIPAVGTLWLVYYRAYKMPLASRQLNAAKKRAKVTGYDIQSLKLTFKYFTPRLIATAGSWFANDVFFYGNKLFQSTFIAAIDPAVTKSGNVMTGWLWNFVNIAVSLCGYYLASFLIDNKFVGRKRMMQLGFLMDFILFVVPAFHFNYYKSIKGVHAFQAMYFLSSFFNQFGPNCVTFLVAAEVYPTPIRATAHGFSAACGKLGALLATVLYNYFSNQVKFYFVPWFGLAGMLVTWLFLPDTTGLDLKEQERRWMYLREGREAEYHGIAVHPRHLSLWERWRGAGKHYNPELDREDQVKDLRREWEFRQTEKGKDEADLVDIDDLQFSDDVHNHFLSTSNAGGLRNGSSGEISNEKSAVN</sequence>
<organism evidence="7 8">
    <name type="scientific">Hyaloscypha hepaticicola</name>
    <dbReference type="NCBI Taxonomy" id="2082293"/>
    <lineage>
        <taxon>Eukaryota</taxon>
        <taxon>Fungi</taxon>
        <taxon>Dikarya</taxon>
        <taxon>Ascomycota</taxon>
        <taxon>Pezizomycotina</taxon>
        <taxon>Leotiomycetes</taxon>
        <taxon>Helotiales</taxon>
        <taxon>Hyaloscyphaceae</taxon>
        <taxon>Hyaloscypha</taxon>
    </lineage>
</organism>
<feature type="transmembrane region" description="Helical" evidence="6">
    <location>
        <begin position="157"/>
        <end position="183"/>
    </location>
</feature>
<evidence type="ECO:0000256" key="1">
    <source>
        <dbReference type="ARBA" id="ARBA00004141"/>
    </source>
</evidence>
<evidence type="ECO:0000313" key="7">
    <source>
        <dbReference type="EMBL" id="PMD26796.1"/>
    </source>
</evidence>
<name>A0A2J6QKN5_9HELO</name>
<feature type="transmembrane region" description="Helical" evidence="6">
    <location>
        <begin position="517"/>
        <end position="539"/>
    </location>
</feature>
<dbReference type="Gene3D" id="1.20.1250.20">
    <property type="entry name" value="MFS general substrate transporter like domains"/>
    <property type="match status" value="1"/>
</dbReference>
<feature type="region of interest" description="Disordered" evidence="5">
    <location>
        <begin position="1"/>
        <end position="40"/>
    </location>
</feature>
<evidence type="ECO:0000256" key="4">
    <source>
        <dbReference type="ARBA" id="ARBA00023136"/>
    </source>
</evidence>